<dbReference type="InterPro" id="IPR020471">
    <property type="entry name" value="AKR"/>
</dbReference>
<gene>
    <name evidence="4" type="ordered locus">Slin_2757</name>
</gene>
<keyword evidence="5" id="KW-1185">Reference proteome</keyword>
<dbReference type="Proteomes" id="UP000002028">
    <property type="component" value="Chromosome"/>
</dbReference>
<dbReference type="InterPro" id="IPR006311">
    <property type="entry name" value="TAT_signal"/>
</dbReference>
<reference evidence="4 5" key="1">
    <citation type="journal article" date="2010" name="Stand. Genomic Sci.">
        <title>Complete genome sequence of Spirosoma linguale type strain (1).</title>
        <authorList>
            <person name="Lail K."/>
            <person name="Sikorski J."/>
            <person name="Saunders E."/>
            <person name="Lapidus A."/>
            <person name="Glavina Del Rio T."/>
            <person name="Copeland A."/>
            <person name="Tice H."/>
            <person name="Cheng J.-F."/>
            <person name="Lucas S."/>
            <person name="Nolan M."/>
            <person name="Bruce D."/>
            <person name="Goodwin L."/>
            <person name="Pitluck S."/>
            <person name="Ivanova N."/>
            <person name="Mavromatis K."/>
            <person name="Ovchinnikova G."/>
            <person name="Pati A."/>
            <person name="Chen A."/>
            <person name="Palaniappan K."/>
            <person name="Land M."/>
            <person name="Hauser L."/>
            <person name="Chang Y.-J."/>
            <person name="Jeffries C.D."/>
            <person name="Chain P."/>
            <person name="Brettin T."/>
            <person name="Detter J.C."/>
            <person name="Schuetze A."/>
            <person name="Rohde M."/>
            <person name="Tindall B.J."/>
            <person name="Goeker M."/>
            <person name="Bristow J."/>
            <person name="Eisen J.A."/>
            <person name="Markowitz V."/>
            <person name="Hugenholtz P."/>
            <person name="Kyrpides N.C."/>
            <person name="Klenk H.-P."/>
            <person name="Chen F."/>
        </authorList>
    </citation>
    <scope>NUCLEOTIDE SEQUENCE [LARGE SCALE GENOMIC DNA]</scope>
    <source>
        <strain evidence="5">ATCC 33905 / DSM 74 / LMG 10896 / Claus 1</strain>
    </source>
</reference>
<dbReference type="CDD" id="cd19078">
    <property type="entry name" value="AKR_AKR13C1_2"/>
    <property type="match status" value="1"/>
</dbReference>
<evidence type="ECO:0000256" key="1">
    <source>
        <dbReference type="ARBA" id="ARBA00023002"/>
    </source>
</evidence>
<dbReference type="PANTHER" id="PTHR43625">
    <property type="entry name" value="AFLATOXIN B1 ALDEHYDE REDUCTASE"/>
    <property type="match status" value="1"/>
</dbReference>
<dbReference type="HOGENOM" id="CLU_023205_2_1_10"/>
<dbReference type="STRING" id="504472.Slin_2757"/>
<dbReference type="Pfam" id="PF00248">
    <property type="entry name" value="Aldo_ket_red"/>
    <property type="match status" value="1"/>
</dbReference>
<dbReference type="SUPFAM" id="SSF51430">
    <property type="entry name" value="NAD(P)-linked oxidoreductase"/>
    <property type="match status" value="1"/>
</dbReference>
<dbReference type="InterPro" id="IPR050791">
    <property type="entry name" value="Aldo-Keto_reductase"/>
</dbReference>
<dbReference type="GO" id="GO:0016491">
    <property type="term" value="F:oxidoreductase activity"/>
    <property type="evidence" value="ECO:0007669"/>
    <property type="project" value="UniProtKB-KW"/>
</dbReference>
<evidence type="ECO:0000256" key="2">
    <source>
        <dbReference type="SAM" id="MobiDB-lite"/>
    </source>
</evidence>
<dbReference type="KEGG" id="sli:Slin_2757"/>
<dbReference type="InterPro" id="IPR036812">
    <property type="entry name" value="NAD(P)_OxRdtase_dom_sf"/>
</dbReference>
<dbReference type="Gene3D" id="3.20.20.100">
    <property type="entry name" value="NADP-dependent oxidoreductase domain"/>
    <property type="match status" value="1"/>
</dbReference>
<dbReference type="EMBL" id="CP001769">
    <property type="protein sequence ID" value="ADB38772.1"/>
    <property type="molecule type" value="Genomic_DNA"/>
</dbReference>
<evidence type="ECO:0000313" key="5">
    <source>
        <dbReference type="Proteomes" id="UP000002028"/>
    </source>
</evidence>
<dbReference type="eggNOG" id="COG0667">
    <property type="taxonomic scope" value="Bacteria"/>
</dbReference>
<feature type="region of interest" description="Disordered" evidence="2">
    <location>
        <begin position="1"/>
        <end position="20"/>
    </location>
</feature>
<feature type="domain" description="NADP-dependent oxidoreductase" evidence="3">
    <location>
        <begin position="88"/>
        <end position="363"/>
    </location>
</feature>
<organism evidence="4 5">
    <name type="scientific">Spirosoma linguale (strain ATCC 33905 / DSM 74 / LMG 10896 / Claus 1)</name>
    <dbReference type="NCBI Taxonomy" id="504472"/>
    <lineage>
        <taxon>Bacteria</taxon>
        <taxon>Pseudomonadati</taxon>
        <taxon>Bacteroidota</taxon>
        <taxon>Cytophagia</taxon>
        <taxon>Cytophagales</taxon>
        <taxon>Cytophagaceae</taxon>
        <taxon>Spirosoma</taxon>
    </lineage>
</organism>
<name>D2QII8_SPILD</name>
<dbReference type="PROSITE" id="PS51318">
    <property type="entry name" value="TAT"/>
    <property type="match status" value="1"/>
</dbReference>
<proteinExistence type="predicted"/>
<evidence type="ECO:0000259" key="3">
    <source>
        <dbReference type="Pfam" id="PF00248"/>
    </source>
</evidence>
<dbReference type="PANTHER" id="PTHR43625:SF77">
    <property type="entry name" value="ALDO-KETO REDUCTASE"/>
    <property type="match status" value="1"/>
</dbReference>
<dbReference type="NCBIfam" id="TIGR01409">
    <property type="entry name" value="TAT_signal_seq"/>
    <property type="match status" value="1"/>
</dbReference>
<accession>D2QII8</accession>
<evidence type="ECO:0000313" key="4">
    <source>
        <dbReference type="EMBL" id="ADB38772.1"/>
    </source>
</evidence>
<dbReference type="InterPro" id="IPR019546">
    <property type="entry name" value="TAT_signal_bac_arc"/>
</dbReference>
<dbReference type="InterPro" id="IPR023210">
    <property type="entry name" value="NADP_OxRdtase_dom"/>
</dbReference>
<protein>
    <submittedName>
        <fullName evidence="4">Aldo/keto reductase</fullName>
    </submittedName>
</protein>
<dbReference type="RefSeq" id="WP_012927304.1">
    <property type="nucleotide sequence ID" value="NC_013730.1"/>
</dbReference>
<dbReference type="AlphaFoldDB" id="D2QII8"/>
<sequence length="382" mass="41693">MKTNQPHLPSKAQRSEGVSRRDFMTTSAVVGAGLAVVPLSWASRADATAMVSRTAAIPKKRKLGLLEVSSQGLGCMSMVAGFYNPARPKADMVKLIRSAVDQGVTFFDTAEVYGPFTSEEYVGEALVPVRNKVVIASKFGFDFQDGRTTGRNGRPEYIKQAVEGSLKRLQTDHIDLYYLHRVDPNVPVEDVAGAVKELIQAGKVRHFGLSEAAPDTIRRAHAVQPLTALQSEYSLVERAVENEILATCEELGIGFVPWGPLHRAFLSGIFDENTRFTAPDRRASVPSFTPEALKANVALLAVIRDRAKQKGVTPAQFSLAWLQAQKPWIVPIPGTTNPQHLTENLGAEAVTFTPGELREIRTAIATIPLQGVRSPESVRKDQ</sequence>
<dbReference type="PRINTS" id="PR00069">
    <property type="entry name" value="ALDKETRDTASE"/>
</dbReference>
<dbReference type="GO" id="GO:0005737">
    <property type="term" value="C:cytoplasm"/>
    <property type="evidence" value="ECO:0007669"/>
    <property type="project" value="TreeGrafter"/>
</dbReference>
<keyword evidence="1" id="KW-0560">Oxidoreductase</keyword>